<dbReference type="RefSeq" id="WP_162337478.1">
    <property type="nucleotide sequence ID" value="NZ_JBHSRQ010000015.1"/>
</dbReference>
<proteinExistence type="predicted"/>
<evidence type="ECO:0000313" key="3">
    <source>
        <dbReference type="Proteomes" id="UP000781710"/>
    </source>
</evidence>
<dbReference type="Proteomes" id="UP000781710">
    <property type="component" value="Unassembled WGS sequence"/>
</dbReference>
<gene>
    <name evidence="2" type="ORF">CSC78_08490</name>
</gene>
<sequence length="127" mass="13885">MPRSLIAAALLGVIAMPAMATVPAATPNAWLVGDWMLCKDPDKSAKDTLRFEPDGTGWVLREKGNIETVYRVREQRVELLANANGRAIPITLTFTATRDVLQLHSDKTGSDSTYVRKDGKRVGECDA</sequence>
<evidence type="ECO:0000313" key="2">
    <source>
        <dbReference type="EMBL" id="KAF1725493.1"/>
    </source>
</evidence>
<accession>A0ABQ6ZHV0</accession>
<comment type="caution">
    <text evidence="2">The sequence shown here is derived from an EMBL/GenBank/DDBJ whole genome shotgun (WGS) entry which is preliminary data.</text>
</comment>
<evidence type="ECO:0000256" key="1">
    <source>
        <dbReference type="SAM" id="SignalP"/>
    </source>
</evidence>
<keyword evidence="3" id="KW-1185">Reference proteome</keyword>
<keyword evidence="1" id="KW-0732">Signal</keyword>
<feature type="signal peptide" evidence="1">
    <location>
        <begin position="1"/>
        <end position="20"/>
    </location>
</feature>
<reference evidence="2 3" key="1">
    <citation type="submission" date="2017-10" db="EMBL/GenBank/DDBJ databases">
        <title>Whole genome sequencing of members of genus Pseudoxanthomonas.</title>
        <authorList>
            <person name="Kumar S."/>
            <person name="Bansal K."/>
            <person name="Kaur A."/>
            <person name="Patil P."/>
            <person name="Sharma S."/>
            <person name="Patil P.B."/>
        </authorList>
    </citation>
    <scope>NUCLEOTIDE SEQUENCE [LARGE SCALE GENOMIC DNA]</scope>
    <source>
        <strain evidence="2 3">DSM 17109</strain>
    </source>
</reference>
<dbReference type="EMBL" id="PDWW01000009">
    <property type="protein sequence ID" value="KAF1725493.1"/>
    <property type="molecule type" value="Genomic_DNA"/>
</dbReference>
<protein>
    <submittedName>
        <fullName evidence="2">Uncharacterized protein</fullName>
    </submittedName>
</protein>
<feature type="chain" id="PRO_5045474515" evidence="1">
    <location>
        <begin position="21"/>
        <end position="127"/>
    </location>
</feature>
<organism evidence="2 3">
    <name type="scientific">Pseudoxanthomonas japonensis</name>
    <dbReference type="NCBI Taxonomy" id="69284"/>
    <lineage>
        <taxon>Bacteria</taxon>
        <taxon>Pseudomonadati</taxon>
        <taxon>Pseudomonadota</taxon>
        <taxon>Gammaproteobacteria</taxon>
        <taxon>Lysobacterales</taxon>
        <taxon>Lysobacteraceae</taxon>
        <taxon>Pseudoxanthomonas</taxon>
    </lineage>
</organism>
<name>A0ABQ6ZHV0_9GAMM</name>